<sequence length="114" mass="13153">METDKWEGLKEELKRKFKILEETTEDILGETSDGPVKLGVAEVLIFESPIGKIKLTRESKPVVLGKKEYYSHQAGKSARTEYTYSDTEFSHKLKAYKWHDDEDEWKEIDAANLG</sequence>
<organism evidence="2 3">
    <name type="scientific">Candidatus Doudnabacteria bacterium RIFCSPHIGHO2_01_FULL_46_24</name>
    <dbReference type="NCBI Taxonomy" id="1817825"/>
    <lineage>
        <taxon>Bacteria</taxon>
        <taxon>Candidatus Doudnaibacteriota</taxon>
    </lineage>
</organism>
<accession>A0A1F5NVK3</accession>
<feature type="coiled-coil region" evidence="1">
    <location>
        <begin position="3"/>
        <end position="30"/>
    </location>
</feature>
<evidence type="ECO:0000256" key="1">
    <source>
        <dbReference type="SAM" id="Coils"/>
    </source>
</evidence>
<dbReference type="EMBL" id="MFEL01000006">
    <property type="protein sequence ID" value="OGE81707.1"/>
    <property type="molecule type" value="Genomic_DNA"/>
</dbReference>
<evidence type="ECO:0000313" key="3">
    <source>
        <dbReference type="Proteomes" id="UP000178892"/>
    </source>
</evidence>
<dbReference type="AlphaFoldDB" id="A0A1F5NVK3"/>
<name>A0A1F5NVK3_9BACT</name>
<protein>
    <submittedName>
        <fullName evidence="2">Uncharacterized protein</fullName>
    </submittedName>
</protein>
<keyword evidence="1" id="KW-0175">Coiled coil</keyword>
<evidence type="ECO:0000313" key="2">
    <source>
        <dbReference type="EMBL" id="OGE81707.1"/>
    </source>
</evidence>
<comment type="caution">
    <text evidence="2">The sequence shown here is derived from an EMBL/GenBank/DDBJ whole genome shotgun (WGS) entry which is preliminary data.</text>
</comment>
<reference evidence="2 3" key="1">
    <citation type="journal article" date="2016" name="Nat. Commun.">
        <title>Thousands of microbial genomes shed light on interconnected biogeochemical processes in an aquifer system.</title>
        <authorList>
            <person name="Anantharaman K."/>
            <person name="Brown C.T."/>
            <person name="Hug L.A."/>
            <person name="Sharon I."/>
            <person name="Castelle C.J."/>
            <person name="Probst A.J."/>
            <person name="Thomas B.C."/>
            <person name="Singh A."/>
            <person name="Wilkins M.J."/>
            <person name="Karaoz U."/>
            <person name="Brodie E.L."/>
            <person name="Williams K.H."/>
            <person name="Hubbard S.S."/>
            <person name="Banfield J.F."/>
        </authorList>
    </citation>
    <scope>NUCLEOTIDE SEQUENCE [LARGE SCALE GENOMIC DNA]</scope>
</reference>
<dbReference type="STRING" id="1817825.A2720_02210"/>
<dbReference type="Proteomes" id="UP000178892">
    <property type="component" value="Unassembled WGS sequence"/>
</dbReference>
<gene>
    <name evidence="2" type="ORF">A2720_02210</name>
</gene>
<proteinExistence type="predicted"/>